<dbReference type="EMBL" id="PQFF01000320">
    <property type="protein sequence ID" value="RHZ60896.1"/>
    <property type="molecule type" value="Genomic_DNA"/>
</dbReference>
<sequence>MSNLGWESGEYFNCFGNKNWNQILELDHDELEALVLTDKRYAKKNALVGNIDAMNDTSYCYNSDSIEEAFENEANT</sequence>
<proteinExistence type="predicted"/>
<gene>
    <name evidence="1" type="ORF">Glove_350g37</name>
</gene>
<dbReference type="AlphaFoldDB" id="A0A397HH51"/>
<evidence type="ECO:0000313" key="2">
    <source>
        <dbReference type="Proteomes" id="UP000266861"/>
    </source>
</evidence>
<organism evidence="1 2">
    <name type="scientific">Diversispora epigaea</name>
    <dbReference type="NCBI Taxonomy" id="1348612"/>
    <lineage>
        <taxon>Eukaryota</taxon>
        <taxon>Fungi</taxon>
        <taxon>Fungi incertae sedis</taxon>
        <taxon>Mucoromycota</taxon>
        <taxon>Glomeromycotina</taxon>
        <taxon>Glomeromycetes</taxon>
        <taxon>Diversisporales</taxon>
        <taxon>Diversisporaceae</taxon>
        <taxon>Diversispora</taxon>
    </lineage>
</organism>
<comment type="caution">
    <text evidence="1">The sequence shown here is derived from an EMBL/GenBank/DDBJ whole genome shotgun (WGS) entry which is preliminary data.</text>
</comment>
<name>A0A397HH51_9GLOM</name>
<keyword evidence="2" id="KW-1185">Reference proteome</keyword>
<reference evidence="1 2" key="1">
    <citation type="submission" date="2018-08" db="EMBL/GenBank/DDBJ databases">
        <title>Genome and evolution of the arbuscular mycorrhizal fungus Diversispora epigaea (formerly Glomus versiforme) and its bacterial endosymbionts.</title>
        <authorList>
            <person name="Sun X."/>
            <person name="Fei Z."/>
            <person name="Harrison M."/>
        </authorList>
    </citation>
    <scope>NUCLEOTIDE SEQUENCE [LARGE SCALE GENOMIC DNA]</scope>
    <source>
        <strain evidence="1 2">IT104</strain>
    </source>
</reference>
<dbReference type="Proteomes" id="UP000266861">
    <property type="component" value="Unassembled WGS sequence"/>
</dbReference>
<evidence type="ECO:0000313" key="1">
    <source>
        <dbReference type="EMBL" id="RHZ60896.1"/>
    </source>
</evidence>
<protein>
    <submittedName>
        <fullName evidence="1">Uncharacterized protein</fullName>
    </submittedName>
</protein>
<accession>A0A397HH51</accession>